<dbReference type="InterPro" id="IPR015330">
    <property type="entry name" value="DNA_primase/pol_bifunc_N"/>
</dbReference>
<accession>A0A2S1R832</accession>
<organism evidence="3 4">
    <name type="scientific">Dietzia lutea</name>
    <dbReference type="NCBI Taxonomy" id="546160"/>
    <lineage>
        <taxon>Bacteria</taxon>
        <taxon>Bacillati</taxon>
        <taxon>Actinomycetota</taxon>
        <taxon>Actinomycetes</taxon>
        <taxon>Mycobacteriales</taxon>
        <taxon>Dietziaceae</taxon>
        <taxon>Dietzia</taxon>
    </lineage>
</organism>
<name>A0A2S1R832_9ACTN</name>
<dbReference type="PROSITE" id="PS50096">
    <property type="entry name" value="IQ"/>
    <property type="match status" value="1"/>
</dbReference>
<keyword evidence="4" id="KW-1185">Reference proteome</keyword>
<dbReference type="KEGG" id="dlu:A6035_09960"/>
<gene>
    <name evidence="3" type="ORF">A6035_09960</name>
</gene>
<evidence type="ECO:0000313" key="3">
    <source>
        <dbReference type="EMBL" id="AWH92433.1"/>
    </source>
</evidence>
<evidence type="ECO:0000256" key="1">
    <source>
        <dbReference type="SAM" id="MobiDB-lite"/>
    </source>
</evidence>
<feature type="region of interest" description="Disordered" evidence="1">
    <location>
        <begin position="589"/>
        <end position="626"/>
    </location>
</feature>
<evidence type="ECO:0000313" key="4">
    <source>
        <dbReference type="Proteomes" id="UP000244928"/>
    </source>
</evidence>
<evidence type="ECO:0000259" key="2">
    <source>
        <dbReference type="Pfam" id="PF09250"/>
    </source>
</evidence>
<protein>
    <recommendedName>
        <fullName evidence="2">DNA primase/polymerase bifunctional N-terminal domain-containing protein</fullName>
    </recommendedName>
</protein>
<dbReference type="Pfam" id="PF09250">
    <property type="entry name" value="Prim-Pol"/>
    <property type="match status" value="1"/>
</dbReference>
<dbReference type="Proteomes" id="UP000244928">
    <property type="component" value="Chromosome"/>
</dbReference>
<feature type="compositionally biased region" description="Basic and acidic residues" evidence="1">
    <location>
        <begin position="607"/>
        <end position="626"/>
    </location>
</feature>
<dbReference type="SUPFAM" id="SSF56747">
    <property type="entry name" value="Prim-pol domain"/>
    <property type="match status" value="1"/>
</dbReference>
<dbReference type="EMBL" id="CP015449">
    <property type="protein sequence ID" value="AWH92433.1"/>
    <property type="molecule type" value="Genomic_DNA"/>
</dbReference>
<dbReference type="AlphaFoldDB" id="A0A2S1R832"/>
<feature type="domain" description="DNA primase/polymerase bifunctional N-terminal" evidence="2">
    <location>
        <begin position="2"/>
        <end position="116"/>
    </location>
</feature>
<reference evidence="3 4" key="1">
    <citation type="submission" date="2016-04" db="EMBL/GenBank/DDBJ databases">
        <title>Complete genome sequence of Dietzia lutea YIM 80766T, a strain isolated from desert soil in Egypt.</title>
        <authorList>
            <person name="Zhao J."/>
            <person name="Hu B."/>
            <person name="Geng S."/>
            <person name="Nie Y."/>
            <person name="Tang Y."/>
        </authorList>
    </citation>
    <scope>NUCLEOTIDE SEQUENCE [LARGE SCALE GENOMIC DNA]</scope>
    <source>
        <strain evidence="3 4">YIM 80766</strain>
    </source>
</reference>
<feature type="region of interest" description="Disordered" evidence="1">
    <location>
        <begin position="498"/>
        <end position="523"/>
    </location>
</feature>
<proteinExistence type="predicted"/>
<sequence length="707" mass="78603">MICDWFADYPDRGIALHVGRSGAVAFDLDQDELPGKFAADLRVGSFQHTRREGSRGHYIFATDPNDRFSNSAGAFSPYGEVRGQNGVIVVAPTIHRDAEQGGCYSWARFGAVPPLPTKLRECLSTPKVQSATATTAEELETFLDSFTTADRPEAVGGPLGWFDSHARRDGQCGGGSRSRHEAVVEALCWGFREAYAGLYPARQVYDSLRAVFIERFAEGEVAEGRDVPEIEFDRAARYAAAQAVASDSEETRAKVGRDDRRLEEEFWAARPELEKLRDYALARIAEPWAVLGAVLARTLAMVPPDVVLPPTVGGYGSLNLFVNIVGPSGSGKGTAMRSADDFLRTNRQTHEHELGSGEGIAKQYAYYKTVDKKLVLVPQRDRVLFSVDEIDNLTAVAGRSGATLMPELRKAWSGERLGKAYADRTKDIPVQPHRYRLCLVMGVQEARAEAMFADADGGTPQRFLWMPAMLQQRFESEADLPELPEPLDCREWRWGRRPNGAMGTSPSDAEFDVTRPMGEGDFRPLRIPERVRKEIRDHRLRSAQGQLDPLDGHRYQVQLKVSAGLMFLAGREREITEEDWELAGAVMAKSEETRRATQDALRQAQKQSDRARGRREAARAAATDEEKELRGRVARKLLAKLAEESDSGEGWIQWRALIKLFHSSKQSKAEEVLQSLISSGQVESEEGKAGNGRLVKRCRIVRDGPEK</sequence>